<proteinExistence type="predicted"/>
<name>A0AAV0CWB6_9ASTE</name>
<dbReference type="AlphaFoldDB" id="A0AAV0CWB6"/>
<dbReference type="EMBL" id="CAMAPF010000055">
    <property type="protein sequence ID" value="CAH9085873.1"/>
    <property type="molecule type" value="Genomic_DNA"/>
</dbReference>
<evidence type="ECO:0000313" key="2">
    <source>
        <dbReference type="EMBL" id="CAH9132478.1"/>
    </source>
</evidence>
<organism evidence="1 3">
    <name type="scientific">Cuscuta epithymum</name>
    <dbReference type="NCBI Taxonomy" id="186058"/>
    <lineage>
        <taxon>Eukaryota</taxon>
        <taxon>Viridiplantae</taxon>
        <taxon>Streptophyta</taxon>
        <taxon>Embryophyta</taxon>
        <taxon>Tracheophyta</taxon>
        <taxon>Spermatophyta</taxon>
        <taxon>Magnoliopsida</taxon>
        <taxon>eudicotyledons</taxon>
        <taxon>Gunneridae</taxon>
        <taxon>Pentapetalae</taxon>
        <taxon>asterids</taxon>
        <taxon>lamiids</taxon>
        <taxon>Solanales</taxon>
        <taxon>Convolvulaceae</taxon>
        <taxon>Cuscuteae</taxon>
        <taxon>Cuscuta</taxon>
        <taxon>Cuscuta subgen. Cuscuta</taxon>
    </lineage>
</organism>
<dbReference type="Proteomes" id="UP001152523">
    <property type="component" value="Unassembled WGS sequence"/>
</dbReference>
<dbReference type="EMBL" id="CAMAPF010000971">
    <property type="protein sequence ID" value="CAH9132478.1"/>
    <property type="molecule type" value="Genomic_DNA"/>
</dbReference>
<protein>
    <submittedName>
        <fullName evidence="1">Uncharacterized protein</fullName>
    </submittedName>
</protein>
<comment type="caution">
    <text evidence="1">The sequence shown here is derived from an EMBL/GenBank/DDBJ whole genome shotgun (WGS) entry which is preliminary data.</text>
</comment>
<accession>A0AAV0CWB6</accession>
<keyword evidence="3" id="KW-1185">Reference proteome</keyword>
<sequence length="162" mass="19088">MNDVIITNYIESLSLSKLATLKATARFSTRHDQRSQLSSDRRARILAYAQQLRHCNDNRSPERNTTINSRSKLHKKRRWPAKIKSSFDQIFQRHIVQRGYERILTEEYNDDNEYTPTEKVNKSKLRTSYFCVRFKALLKEFSCVGIFKQRRMQESPAGGVKV</sequence>
<evidence type="ECO:0000313" key="3">
    <source>
        <dbReference type="Proteomes" id="UP001152523"/>
    </source>
</evidence>
<reference evidence="1" key="1">
    <citation type="submission" date="2022-07" db="EMBL/GenBank/DDBJ databases">
        <authorList>
            <person name="Macas J."/>
            <person name="Novak P."/>
            <person name="Neumann P."/>
        </authorList>
    </citation>
    <scope>NUCLEOTIDE SEQUENCE</scope>
</reference>
<gene>
    <name evidence="2" type="ORF">CEPIT_LOCUS32208</name>
    <name evidence="1" type="ORF">CEPIT_LOCUS9614</name>
</gene>
<evidence type="ECO:0000313" key="1">
    <source>
        <dbReference type="EMBL" id="CAH9085873.1"/>
    </source>
</evidence>